<feature type="non-terminal residue" evidence="3">
    <location>
        <position position="543"/>
    </location>
</feature>
<gene>
    <name evidence="3" type="ORF">C8A05DRAFT_37096</name>
</gene>
<proteinExistence type="predicted"/>
<dbReference type="Gene3D" id="1.50.10.10">
    <property type="match status" value="1"/>
</dbReference>
<dbReference type="Proteomes" id="UP001303889">
    <property type="component" value="Unassembled WGS sequence"/>
</dbReference>
<feature type="compositionally biased region" description="Basic and acidic residues" evidence="1">
    <location>
        <begin position="70"/>
        <end position="82"/>
    </location>
</feature>
<feature type="compositionally biased region" description="Basic and acidic residues" evidence="1">
    <location>
        <begin position="130"/>
        <end position="146"/>
    </location>
</feature>
<dbReference type="AlphaFoldDB" id="A0AAN6ME81"/>
<dbReference type="SMART" id="SM01149">
    <property type="entry name" value="DUF1237"/>
    <property type="match status" value="1"/>
</dbReference>
<dbReference type="InterPro" id="IPR012341">
    <property type="entry name" value="6hp_glycosidase-like_sf"/>
</dbReference>
<reference evidence="3" key="1">
    <citation type="journal article" date="2023" name="Mol. Phylogenet. Evol.">
        <title>Genome-scale phylogeny and comparative genomics of the fungal order Sordariales.</title>
        <authorList>
            <person name="Hensen N."/>
            <person name="Bonometti L."/>
            <person name="Westerberg I."/>
            <person name="Brannstrom I.O."/>
            <person name="Guillou S."/>
            <person name="Cros-Aarteil S."/>
            <person name="Calhoun S."/>
            <person name="Haridas S."/>
            <person name="Kuo A."/>
            <person name="Mondo S."/>
            <person name="Pangilinan J."/>
            <person name="Riley R."/>
            <person name="LaButti K."/>
            <person name="Andreopoulos B."/>
            <person name="Lipzen A."/>
            <person name="Chen C."/>
            <person name="Yan M."/>
            <person name="Daum C."/>
            <person name="Ng V."/>
            <person name="Clum A."/>
            <person name="Steindorff A."/>
            <person name="Ohm R.A."/>
            <person name="Martin F."/>
            <person name="Silar P."/>
            <person name="Natvig D.O."/>
            <person name="Lalanne C."/>
            <person name="Gautier V."/>
            <person name="Ament-Velasquez S.L."/>
            <person name="Kruys A."/>
            <person name="Hutchinson M.I."/>
            <person name="Powell A.J."/>
            <person name="Barry K."/>
            <person name="Miller A.N."/>
            <person name="Grigoriev I.V."/>
            <person name="Debuchy R."/>
            <person name="Gladieux P."/>
            <person name="Hiltunen Thoren M."/>
            <person name="Johannesson H."/>
        </authorList>
    </citation>
    <scope>NUCLEOTIDE SEQUENCE</scope>
    <source>
        <strain evidence="3">CBS 103.79</strain>
    </source>
</reference>
<dbReference type="GO" id="GO:0003824">
    <property type="term" value="F:catalytic activity"/>
    <property type="evidence" value="ECO:0007669"/>
    <property type="project" value="UniProtKB-ARBA"/>
</dbReference>
<keyword evidence="4" id="KW-1185">Reference proteome</keyword>
<feature type="compositionally biased region" description="Polar residues" evidence="1">
    <location>
        <begin position="54"/>
        <end position="69"/>
    </location>
</feature>
<dbReference type="EMBL" id="MU855805">
    <property type="protein sequence ID" value="KAK3899302.1"/>
    <property type="molecule type" value="Genomic_DNA"/>
</dbReference>
<dbReference type="PANTHER" id="PTHR31047:SF2">
    <property type="entry name" value="DUF1237 DOMAIN-CONTAINING PROTEIN"/>
    <property type="match status" value="1"/>
</dbReference>
<keyword evidence="2" id="KW-1133">Transmembrane helix</keyword>
<dbReference type="InterPro" id="IPR008928">
    <property type="entry name" value="6-hairpin_glycosidase_sf"/>
</dbReference>
<dbReference type="SUPFAM" id="SSF48208">
    <property type="entry name" value="Six-hairpin glycosidases"/>
    <property type="match status" value="1"/>
</dbReference>
<accession>A0AAN6ME81</accession>
<evidence type="ECO:0000256" key="1">
    <source>
        <dbReference type="SAM" id="MobiDB-lite"/>
    </source>
</evidence>
<dbReference type="GO" id="GO:0005975">
    <property type="term" value="P:carbohydrate metabolic process"/>
    <property type="evidence" value="ECO:0007669"/>
    <property type="project" value="InterPro"/>
</dbReference>
<feature type="region of interest" description="Disordered" evidence="1">
    <location>
        <begin position="513"/>
        <end position="543"/>
    </location>
</feature>
<keyword evidence="2" id="KW-0812">Transmembrane</keyword>
<dbReference type="InterPro" id="IPR008313">
    <property type="entry name" value="GH125"/>
</dbReference>
<dbReference type="Pfam" id="PF06824">
    <property type="entry name" value="Glyco_hydro_125"/>
    <property type="match status" value="1"/>
</dbReference>
<name>A0AAN6ME81_9PEZI</name>
<evidence type="ECO:0000313" key="3">
    <source>
        <dbReference type="EMBL" id="KAK3899302.1"/>
    </source>
</evidence>
<keyword evidence="2" id="KW-0472">Membrane</keyword>
<feature type="compositionally biased region" description="Low complexity" evidence="1">
    <location>
        <begin position="106"/>
        <end position="124"/>
    </location>
</feature>
<sequence length="543" mass="59498">MPLPFLTGSRRGRLLSIIILLTVFVLWLGSPTPLSTVRQDPYNLHPVNPPPTSPNTDGASHHQASPHNDSPSHEADDAHEAVDTPSSSTGHVLPDDADDNSKAEPADATTTTTTETSEATPTSTLECLDYETRQRQKAEPLSEGKRKFPYLRPPPECRKFPHPALEGLLDEVKKTVRDPDLFRLFENTYPATLDTWVKWRGYAAKKDETTGEETKTDEELAYVVSGDVDAMGLRDSANQMYSYLPLLRASEDKDSLASLWRGVINSQARYIAVSPYCNAFQPPAESGIKPIHNPAYNKTAPPFDPQVVFDCKWELDNLASFLQLSTAYHSRMDDLAFFGKYSWVDAVESAVAAATAMRRGTYDDKGNVIPSAWNSTDHANATHAGNPIKENGMIRSAFRPNGEPCVFQLLTPSNMMFATYLDRASDIMQGLADGGATPKAANLTAAMRDLAQGIRRGIALDAVVTHRELGEIFAYEVDGFGGASLMDEAQPPSLLAMPLWNFTLPATSGKTLVKSVKHTPRGEREPETDPNDSLDLSPPLPKT</sequence>
<protein>
    <submittedName>
        <fullName evidence="3">Uncharacterized protein</fullName>
    </submittedName>
</protein>
<evidence type="ECO:0000256" key="2">
    <source>
        <dbReference type="SAM" id="Phobius"/>
    </source>
</evidence>
<feature type="transmembrane region" description="Helical" evidence="2">
    <location>
        <begin position="12"/>
        <end position="29"/>
    </location>
</feature>
<organism evidence="3 4">
    <name type="scientific">Staphylotrichum tortipilum</name>
    <dbReference type="NCBI Taxonomy" id="2831512"/>
    <lineage>
        <taxon>Eukaryota</taxon>
        <taxon>Fungi</taxon>
        <taxon>Dikarya</taxon>
        <taxon>Ascomycota</taxon>
        <taxon>Pezizomycotina</taxon>
        <taxon>Sordariomycetes</taxon>
        <taxon>Sordariomycetidae</taxon>
        <taxon>Sordariales</taxon>
        <taxon>Chaetomiaceae</taxon>
        <taxon>Staphylotrichum</taxon>
    </lineage>
</organism>
<dbReference type="PANTHER" id="PTHR31047">
    <property type="entry name" value="MEIOTICALLY UP-REGULATED GENE 157 PROTEIN"/>
    <property type="match status" value="1"/>
</dbReference>
<feature type="region of interest" description="Disordered" evidence="1">
    <location>
        <begin position="37"/>
        <end position="155"/>
    </location>
</feature>
<comment type="caution">
    <text evidence="3">The sequence shown here is derived from an EMBL/GenBank/DDBJ whole genome shotgun (WGS) entry which is preliminary data.</text>
</comment>
<reference evidence="3" key="2">
    <citation type="submission" date="2023-05" db="EMBL/GenBank/DDBJ databases">
        <authorList>
            <consortium name="Lawrence Berkeley National Laboratory"/>
            <person name="Steindorff A."/>
            <person name="Hensen N."/>
            <person name="Bonometti L."/>
            <person name="Westerberg I."/>
            <person name="Brannstrom I.O."/>
            <person name="Guillou S."/>
            <person name="Cros-Aarteil S."/>
            <person name="Calhoun S."/>
            <person name="Haridas S."/>
            <person name="Kuo A."/>
            <person name="Mondo S."/>
            <person name="Pangilinan J."/>
            <person name="Riley R."/>
            <person name="Labutti K."/>
            <person name="Andreopoulos B."/>
            <person name="Lipzen A."/>
            <person name="Chen C."/>
            <person name="Yanf M."/>
            <person name="Daum C."/>
            <person name="Ng V."/>
            <person name="Clum A."/>
            <person name="Ohm R."/>
            <person name="Martin F."/>
            <person name="Silar P."/>
            <person name="Natvig D."/>
            <person name="Lalanne C."/>
            <person name="Gautier V."/>
            <person name="Ament-Velasquez S.L."/>
            <person name="Kruys A."/>
            <person name="Hutchinson M.I."/>
            <person name="Powell A.J."/>
            <person name="Barry K."/>
            <person name="Miller A.N."/>
            <person name="Grigoriev I.V."/>
            <person name="Debuchy R."/>
            <person name="Gladieux P."/>
            <person name="Thoren M.H."/>
            <person name="Johannesson H."/>
        </authorList>
    </citation>
    <scope>NUCLEOTIDE SEQUENCE</scope>
    <source>
        <strain evidence="3">CBS 103.79</strain>
    </source>
</reference>
<evidence type="ECO:0000313" key="4">
    <source>
        <dbReference type="Proteomes" id="UP001303889"/>
    </source>
</evidence>